<comment type="caution">
    <text evidence="13">The sequence shown here is derived from an EMBL/GenBank/DDBJ whole genome shotgun (WGS) entry which is preliminary data.</text>
</comment>
<evidence type="ECO:0000256" key="9">
    <source>
        <dbReference type="ARBA" id="ARBA00023067"/>
    </source>
</evidence>
<reference evidence="13" key="1">
    <citation type="submission" date="2020-05" db="EMBL/GenBank/DDBJ databases">
        <title>WGS assembly of Panicum virgatum.</title>
        <authorList>
            <person name="Lovell J.T."/>
            <person name="Jenkins J."/>
            <person name="Shu S."/>
            <person name="Juenger T.E."/>
            <person name="Schmutz J."/>
        </authorList>
    </citation>
    <scope>NUCLEOTIDE SEQUENCE</scope>
    <source>
        <strain evidence="13">AP13</strain>
    </source>
</reference>
<feature type="region of interest" description="Disordered" evidence="12">
    <location>
        <begin position="1"/>
        <end position="50"/>
    </location>
</feature>
<dbReference type="PANTHER" id="PTHR13108:SF9">
    <property type="entry name" value="CONDENSIN COMPLEX SUBUNIT 2"/>
    <property type="match status" value="1"/>
</dbReference>
<dbReference type="GO" id="GO:0007076">
    <property type="term" value="P:mitotic chromosome condensation"/>
    <property type="evidence" value="ECO:0007669"/>
    <property type="project" value="InterPro"/>
</dbReference>
<feature type="region of interest" description="Disordered" evidence="12">
    <location>
        <begin position="431"/>
        <end position="450"/>
    </location>
</feature>
<feature type="compositionally biased region" description="Pro residues" evidence="12">
    <location>
        <begin position="1"/>
        <end position="19"/>
    </location>
</feature>
<keyword evidence="7 11" id="KW-0132">Cell division</keyword>
<dbReference type="AlphaFoldDB" id="A0A8T0RX06"/>
<organism evidence="13 14">
    <name type="scientific">Panicum virgatum</name>
    <name type="common">Blackwell switchgrass</name>
    <dbReference type="NCBI Taxonomy" id="38727"/>
    <lineage>
        <taxon>Eukaryota</taxon>
        <taxon>Viridiplantae</taxon>
        <taxon>Streptophyta</taxon>
        <taxon>Embryophyta</taxon>
        <taxon>Tracheophyta</taxon>
        <taxon>Spermatophyta</taxon>
        <taxon>Magnoliopsida</taxon>
        <taxon>Liliopsida</taxon>
        <taxon>Poales</taxon>
        <taxon>Poaceae</taxon>
        <taxon>PACMAD clade</taxon>
        <taxon>Panicoideae</taxon>
        <taxon>Panicodae</taxon>
        <taxon>Paniceae</taxon>
        <taxon>Panicinae</taxon>
        <taxon>Panicum</taxon>
        <taxon>Panicum sect. Hiantes</taxon>
    </lineage>
</organism>
<evidence type="ECO:0000256" key="4">
    <source>
        <dbReference type="ARBA" id="ARBA00016065"/>
    </source>
</evidence>
<dbReference type="GO" id="GO:0051301">
    <property type="term" value="P:cell division"/>
    <property type="evidence" value="ECO:0007669"/>
    <property type="project" value="UniProtKB-KW"/>
</dbReference>
<name>A0A8T0RX06_PANVG</name>
<protein>
    <recommendedName>
        <fullName evidence="4 11">Condensin complex subunit 2</fullName>
    </recommendedName>
</protein>
<evidence type="ECO:0000256" key="5">
    <source>
        <dbReference type="ARBA" id="ARBA00022454"/>
    </source>
</evidence>
<comment type="similarity">
    <text evidence="3 11">Belongs to the CND2 (condensin subunit 2) family.</text>
</comment>
<gene>
    <name evidence="13" type="ORF">PVAP13_5NG388400</name>
</gene>
<evidence type="ECO:0000256" key="10">
    <source>
        <dbReference type="ARBA" id="ARBA00023306"/>
    </source>
</evidence>
<evidence type="ECO:0000256" key="3">
    <source>
        <dbReference type="ARBA" id="ARBA00009471"/>
    </source>
</evidence>
<keyword evidence="14" id="KW-1185">Reference proteome</keyword>
<dbReference type="Proteomes" id="UP000823388">
    <property type="component" value="Chromosome 5N"/>
</dbReference>
<evidence type="ECO:0000256" key="1">
    <source>
        <dbReference type="ARBA" id="ARBA00004286"/>
    </source>
</evidence>
<keyword evidence="5" id="KW-0158">Chromosome</keyword>
<feature type="region of interest" description="Disordered" evidence="12">
    <location>
        <begin position="168"/>
        <end position="195"/>
    </location>
</feature>
<evidence type="ECO:0000256" key="8">
    <source>
        <dbReference type="ARBA" id="ARBA00022776"/>
    </source>
</evidence>
<evidence type="ECO:0000256" key="7">
    <source>
        <dbReference type="ARBA" id="ARBA00022618"/>
    </source>
</evidence>
<dbReference type="GO" id="GO:0005737">
    <property type="term" value="C:cytoplasm"/>
    <property type="evidence" value="ECO:0007669"/>
    <property type="project" value="UniProtKB-SubCell"/>
</dbReference>
<comment type="subcellular location">
    <subcellularLocation>
        <location evidence="1">Chromosome</location>
    </subcellularLocation>
    <subcellularLocation>
        <location evidence="2">Cytoplasm</location>
    </subcellularLocation>
</comment>
<evidence type="ECO:0000256" key="2">
    <source>
        <dbReference type="ARBA" id="ARBA00004496"/>
    </source>
</evidence>
<comment type="function">
    <text evidence="11">Regulatory subunit of the condensin complex, a complex required for conversion of interphase chromatin into mitotic-like condense chromosomes.</text>
</comment>
<dbReference type="GO" id="GO:0000796">
    <property type="term" value="C:condensin complex"/>
    <property type="evidence" value="ECO:0007669"/>
    <property type="project" value="InterPro"/>
</dbReference>
<keyword evidence="6" id="KW-0963">Cytoplasm</keyword>
<evidence type="ECO:0000313" key="14">
    <source>
        <dbReference type="Proteomes" id="UP000823388"/>
    </source>
</evidence>
<dbReference type="PANTHER" id="PTHR13108">
    <property type="entry name" value="CONDENSIN COMPLEX SUBUNIT 2"/>
    <property type="match status" value="1"/>
</dbReference>
<dbReference type="Pfam" id="PF05786">
    <property type="entry name" value="Cnd2"/>
    <property type="match status" value="2"/>
</dbReference>
<evidence type="ECO:0000313" key="13">
    <source>
        <dbReference type="EMBL" id="KAG2589156.1"/>
    </source>
</evidence>
<proteinExistence type="inferred from homology"/>
<sequence>MPPSEDAPAPAPARTPPPSRGAAAGSRVLLQSPPPAFPLGSNDDQLERARARAAARAASVRRRSLAASIAPSKDPRQDLLDREQVMDLFHNCIKLASENKINQKNTWELGLIDHLHELIHVGEEDDDETNFQKASCTLEAGVKIYSTRVDSVHSEAYKVLGGINRAGRGEEADVEDGSNVESAQDEGISKKDADRRISPASTLESSFEALNVKKFDVAFTVDPLYHQTTAQFDEGGSKGLLLYNLGVYGSCRVLFDSFEAPDKCILSDMQTDSAEMIDLSFAKEEIEEMVAQMPLCNDISPTLRDIIALFDEENQRPSHGLSSGQVPVMEDGIVDGNEADNNDSMLPDSESWDFGGCGDHEDAYDENNPLGSNTTNYQEEFGEYTVEIPQHTVADEKLDKIADLLLLSMGTSKTNAWAGPEHWKYQKAKDLEAAPTSSGESEVPVKMKKKRAKDDPDIDFTKALDNESLTIFAPPKNPKSLLLPANRAVCSNKLPEDCHYRPESLIKLSHLPDVLCCAKRRKSHGKFAKLDTEVENNHDFIPSEPWDDDNFCTDHIDEGHACSDVEESVNLVDKPRQVNKIDIQYDKVSKQVDVHALKEVLWKHIHTSAETDDKENKEAETTLHLSQVLHDLPSRNPDAAAADISPHLYFICLLHLANEHGLMLRDRPTMDEIDIYMPTSPCHG</sequence>
<keyword evidence="10 11" id="KW-0131">Cell cycle</keyword>
<evidence type="ECO:0000256" key="6">
    <source>
        <dbReference type="ARBA" id="ARBA00022490"/>
    </source>
</evidence>
<evidence type="ECO:0000256" key="11">
    <source>
        <dbReference type="PIRNR" id="PIRNR017126"/>
    </source>
</evidence>
<dbReference type="PIRSF" id="PIRSF017126">
    <property type="entry name" value="Condensin_H"/>
    <property type="match status" value="1"/>
</dbReference>
<dbReference type="InterPro" id="IPR022816">
    <property type="entry name" value="Condensin_barren_su2"/>
</dbReference>
<keyword evidence="8 11" id="KW-0498">Mitosis</keyword>
<dbReference type="GO" id="GO:0003682">
    <property type="term" value="F:chromatin binding"/>
    <property type="evidence" value="ECO:0007669"/>
    <property type="project" value="TreeGrafter"/>
</dbReference>
<keyword evidence="9 11" id="KW-0226">DNA condensation</keyword>
<accession>A0A8T0RX06</accession>
<evidence type="ECO:0000256" key="12">
    <source>
        <dbReference type="SAM" id="MobiDB-lite"/>
    </source>
</evidence>
<dbReference type="EMBL" id="CM029046">
    <property type="protein sequence ID" value="KAG2589156.1"/>
    <property type="molecule type" value="Genomic_DNA"/>
</dbReference>